<dbReference type="AlphaFoldDB" id="A0A8C0FYY1"/>
<dbReference type="PANTHER" id="PTHR15117:SF9">
    <property type="entry name" value="ATAXIN-7-LIKE PROTEIN 1"/>
    <property type="match status" value="1"/>
</dbReference>
<sequence>DDVRRSRIPWLGQGRSRSGAMAALERPVPSPEAFLGQPWAAWVREAAPPHAHCVDLEETGKEGRKSREVMRLNKEDMHLFGHYPAHDDFYLVVCNICNQVVKPQVFQSHCGKTQKKRSQGFIFRKVDLLQVACIQQKL</sequence>
<protein>
    <recommendedName>
        <fullName evidence="3">Ataxin-7-like protein 1</fullName>
    </recommendedName>
</protein>
<proteinExistence type="predicted"/>
<reference evidence="1" key="2">
    <citation type="submission" date="2025-09" db="UniProtKB">
        <authorList>
            <consortium name="Ensembl"/>
        </authorList>
    </citation>
    <scope>IDENTIFICATION</scope>
</reference>
<dbReference type="Ensembl" id="ENSCABT00000000319.1">
    <property type="protein sequence ID" value="ENSCABP00000000284.1"/>
    <property type="gene ID" value="ENSCABG00000000261.1"/>
</dbReference>
<dbReference type="PANTHER" id="PTHR15117">
    <property type="entry name" value="ATAXIN 7 RELATED"/>
    <property type="match status" value="1"/>
</dbReference>
<evidence type="ECO:0008006" key="3">
    <source>
        <dbReference type="Google" id="ProtNLM"/>
    </source>
</evidence>
<dbReference type="InterPro" id="IPR052237">
    <property type="entry name" value="Ataxin-7-like_regulator"/>
</dbReference>
<evidence type="ECO:0000313" key="1">
    <source>
        <dbReference type="Ensembl" id="ENSCABP00000000284.1"/>
    </source>
</evidence>
<dbReference type="OMA" id="HLVVCHV"/>
<name>A0A8C0FYY1_CHEAB</name>
<dbReference type="GeneTree" id="ENSGT00940000164338"/>
<reference evidence="1" key="1">
    <citation type="submission" date="2025-08" db="UniProtKB">
        <authorList>
            <consortium name="Ensembl"/>
        </authorList>
    </citation>
    <scope>IDENTIFICATION</scope>
</reference>
<dbReference type="Proteomes" id="UP000694404">
    <property type="component" value="Unplaced"/>
</dbReference>
<keyword evidence="2" id="KW-1185">Reference proteome</keyword>
<organism evidence="1 2">
    <name type="scientific">Chelonoidis abingdonii</name>
    <name type="common">Abingdon island giant tortoise</name>
    <name type="synonym">Testudo abingdonii</name>
    <dbReference type="NCBI Taxonomy" id="106734"/>
    <lineage>
        <taxon>Eukaryota</taxon>
        <taxon>Metazoa</taxon>
        <taxon>Chordata</taxon>
        <taxon>Craniata</taxon>
        <taxon>Vertebrata</taxon>
        <taxon>Euteleostomi</taxon>
        <taxon>Archelosauria</taxon>
        <taxon>Testudinata</taxon>
        <taxon>Testudines</taxon>
        <taxon>Cryptodira</taxon>
        <taxon>Durocryptodira</taxon>
        <taxon>Testudinoidea</taxon>
        <taxon>Testudinidae</taxon>
        <taxon>Chelonoidis</taxon>
    </lineage>
</organism>
<evidence type="ECO:0000313" key="2">
    <source>
        <dbReference type="Proteomes" id="UP000694404"/>
    </source>
</evidence>
<accession>A0A8C0FYY1</accession>